<evidence type="ECO:0000313" key="2">
    <source>
        <dbReference type="Proteomes" id="UP000499080"/>
    </source>
</evidence>
<name>A0A4Y2EI97_ARAVE</name>
<dbReference type="EMBL" id="BGPR01000621">
    <property type="protein sequence ID" value="GBM28883.1"/>
    <property type="molecule type" value="Genomic_DNA"/>
</dbReference>
<accession>A0A4Y2EI97</accession>
<evidence type="ECO:0000313" key="1">
    <source>
        <dbReference type="EMBL" id="GBM28883.1"/>
    </source>
</evidence>
<protein>
    <submittedName>
        <fullName evidence="1">Uncharacterized protein</fullName>
    </submittedName>
</protein>
<proteinExistence type="predicted"/>
<organism evidence="1 2">
    <name type="scientific">Araneus ventricosus</name>
    <name type="common">Orbweaver spider</name>
    <name type="synonym">Epeira ventricosa</name>
    <dbReference type="NCBI Taxonomy" id="182803"/>
    <lineage>
        <taxon>Eukaryota</taxon>
        <taxon>Metazoa</taxon>
        <taxon>Ecdysozoa</taxon>
        <taxon>Arthropoda</taxon>
        <taxon>Chelicerata</taxon>
        <taxon>Arachnida</taxon>
        <taxon>Araneae</taxon>
        <taxon>Araneomorphae</taxon>
        <taxon>Entelegynae</taxon>
        <taxon>Araneoidea</taxon>
        <taxon>Araneidae</taxon>
        <taxon>Araneus</taxon>
    </lineage>
</organism>
<gene>
    <name evidence="1" type="ORF">AVEN_43593_1</name>
</gene>
<dbReference type="OrthoDB" id="7696036at2759"/>
<dbReference type="Proteomes" id="UP000499080">
    <property type="component" value="Unassembled WGS sequence"/>
</dbReference>
<comment type="caution">
    <text evidence="1">The sequence shown here is derived from an EMBL/GenBank/DDBJ whole genome shotgun (WGS) entry which is preliminary data.</text>
</comment>
<reference evidence="1 2" key="1">
    <citation type="journal article" date="2019" name="Sci. Rep.">
        <title>Orb-weaving spider Araneus ventricosus genome elucidates the spidroin gene catalogue.</title>
        <authorList>
            <person name="Kono N."/>
            <person name="Nakamura H."/>
            <person name="Ohtoshi R."/>
            <person name="Moran D.A.P."/>
            <person name="Shinohara A."/>
            <person name="Yoshida Y."/>
            <person name="Fujiwara M."/>
            <person name="Mori M."/>
            <person name="Tomita M."/>
            <person name="Arakawa K."/>
        </authorList>
    </citation>
    <scope>NUCLEOTIDE SEQUENCE [LARGE SCALE GENOMIC DNA]</scope>
</reference>
<sequence>MLQQKDTTINLPAPRSFLKNKLLEISRTRRQHQRNTVNTVRNICKIIPKLRNNPTFWHRNEILLTTGYGPFPTDLNRFHLRSEEKCGCGEQGSPIHYATECQHTSCFHFKKPAPIYEDPWWQRIITSTLFRAKIRNLMDFI</sequence>
<keyword evidence="2" id="KW-1185">Reference proteome</keyword>
<dbReference type="AlphaFoldDB" id="A0A4Y2EI97"/>